<proteinExistence type="predicted"/>
<comment type="caution">
    <text evidence="1">The sequence shown here is derived from an EMBL/GenBank/DDBJ whole genome shotgun (WGS) entry which is preliminary data.</text>
</comment>
<reference evidence="1 3" key="1">
    <citation type="submission" date="2016-02" db="EMBL/GenBank/DDBJ databases">
        <authorList>
            <person name="Wen L."/>
            <person name="He K."/>
            <person name="Yang H."/>
        </authorList>
    </citation>
    <scope>NUCLEOTIDE SEQUENCE [LARGE SCALE GENOMIC DNA]</scope>
    <source>
        <strain evidence="1 3">KLE1704</strain>
    </source>
</reference>
<dbReference type="RefSeq" id="WP_061438129.1">
    <property type="nucleotide sequence ID" value="NZ_CABJDN010000005.1"/>
</dbReference>
<reference evidence="2 4" key="2">
    <citation type="submission" date="2018-08" db="EMBL/GenBank/DDBJ databases">
        <title>A genome reference for cultivated species of the human gut microbiota.</title>
        <authorList>
            <person name="Zou Y."/>
            <person name="Xue W."/>
            <person name="Luo G."/>
        </authorList>
    </citation>
    <scope>NUCLEOTIDE SEQUENCE [LARGE SCALE GENOMIC DNA]</scope>
    <source>
        <strain evidence="2 4">AM27-17</strain>
    </source>
</reference>
<dbReference type="PATRIC" id="fig|329854.7.peg.5033"/>
<gene>
    <name evidence="2" type="ORF">DW712_18805</name>
    <name evidence="1" type="ORF">HMPREF2531_04961</name>
</gene>
<evidence type="ECO:0000313" key="2">
    <source>
        <dbReference type="EMBL" id="RHE89409.1"/>
    </source>
</evidence>
<protein>
    <submittedName>
        <fullName evidence="2">Thioredoxin</fullName>
    </submittedName>
</protein>
<evidence type="ECO:0000313" key="3">
    <source>
        <dbReference type="Proteomes" id="UP000070319"/>
    </source>
</evidence>
<dbReference type="EMBL" id="LTDF01000172">
    <property type="protein sequence ID" value="KXT41256.1"/>
    <property type="molecule type" value="Genomic_DNA"/>
</dbReference>
<dbReference type="EMBL" id="QSKV01000014">
    <property type="protein sequence ID" value="RHE89409.1"/>
    <property type="molecule type" value="Genomic_DNA"/>
</dbReference>
<name>A0A139KQ03_9BACE</name>
<evidence type="ECO:0000313" key="4">
    <source>
        <dbReference type="Proteomes" id="UP000285650"/>
    </source>
</evidence>
<dbReference type="InterPro" id="IPR047698">
    <property type="entry name" value="ArsF-like"/>
</dbReference>
<dbReference type="Proteomes" id="UP000070319">
    <property type="component" value="Unassembled WGS sequence"/>
</dbReference>
<dbReference type="PROSITE" id="PS51257">
    <property type="entry name" value="PROKAR_LIPOPROTEIN"/>
    <property type="match status" value="1"/>
</dbReference>
<organism evidence="1">
    <name type="scientific">Bacteroides intestinalis</name>
    <dbReference type="NCBI Taxonomy" id="329854"/>
    <lineage>
        <taxon>Bacteria</taxon>
        <taxon>Pseudomonadati</taxon>
        <taxon>Bacteroidota</taxon>
        <taxon>Bacteroidia</taxon>
        <taxon>Bacteroidales</taxon>
        <taxon>Bacteroidaceae</taxon>
        <taxon>Bacteroides</taxon>
    </lineage>
</organism>
<dbReference type="Proteomes" id="UP000285650">
    <property type="component" value="Unassembled WGS sequence"/>
</dbReference>
<sequence>MKKLFHVFIAGVILVSCGNGGKEKTETANSEAMQNDRVEVLYFHGAQRCITCRAIETNTKALLDNLYSKEIASGRIVYRIIDISQKKNGPIADKYEVTWSSLFVNGWKSGQEKVNNMTEFSFANAKSHPDKFKNGIKDKIDELLK</sequence>
<dbReference type="AlphaFoldDB" id="A0A139KQ03"/>
<evidence type="ECO:0000313" key="1">
    <source>
        <dbReference type="EMBL" id="KXT41256.1"/>
    </source>
</evidence>
<dbReference type="NCBIfam" id="NF040494">
    <property type="entry name" value="nitrored_ArsF"/>
    <property type="match status" value="1"/>
</dbReference>
<accession>A0A139KQ03</accession>